<dbReference type="InterPro" id="IPR036515">
    <property type="entry name" value="Transposase_17_sf"/>
</dbReference>
<dbReference type="PANTHER" id="PTHR33360:SF2">
    <property type="entry name" value="TRANSPOSASE FOR INSERTION SEQUENCE ELEMENT IS200"/>
    <property type="match status" value="1"/>
</dbReference>
<evidence type="ECO:0000313" key="2">
    <source>
        <dbReference type="EMBL" id="AFU68366.1"/>
    </source>
</evidence>
<proteinExistence type="predicted"/>
<dbReference type="Pfam" id="PF01797">
    <property type="entry name" value="Y1_Tnp"/>
    <property type="match status" value="1"/>
</dbReference>
<keyword evidence="3" id="KW-1185">Reference proteome</keyword>
<evidence type="ECO:0000313" key="3">
    <source>
        <dbReference type="Proteomes" id="UP000008514"/>
    </source>
</evidence>
<organism evidence="2 3">
    <name type="scientific">Psychroflexus torquis (strain ATCC 700755 / CIP 106069 / ACAM 623)</name>
    <dbReference type="NCBI Taxonomy" id="313595"/>
    <lineage>
        <taxon>Bacteria</taxon>
        <taxon>Pseudomonadati</taxon>
        <taxon>Bacteroidota</taxon>
        <taxon>Flavobacteriia</taxon>
        <taxon>Flavobacteriales</taxon>
        <taxon>Flavobacteriaceae</taxon>
        <taxon>Psychroflexus</taxon>
    </lineage>
</organism>
<dbReference type="GO" id="GO:0006313">
    <property type="term" value="P:DNA transposition"/>
    <property type="evidence" value="ECO:0007669"/>
    <property type="project" value="InterPro"/>
</dbReference>
<dbReference type="AlphaFoldDB" id="K4IH18"/>
<dbReference type="eggNOG" id="COG1943">
    <property type="taxonomic scope" value="Bacteria"/>
</dbReference>
<gene>
    <name evidence="2" type="ordered locus">P700755_001467</name>
</gene>
<dbReference type="GO" id="GO:0003677">
    <property type="term" value="F:DNA binding"/>
    <property type="evidence" value="ECO:0007669"/>
    <property type="project" value="InterPro"/>
</dbReference>
<dbReference type="HOGENOM" id="CLU_101320_2_0_10"/>
<dbReference type="Gene3D" id="3.30.70.1290">
    <property type="entry name" value="Transposase IS200-like"/>
    <property type="match status" value="1"/>
</dbReference>
<dbReference type="PANTHER" id="PTHR33360">
    <property type="entry name" value="TRANSPOSASE FOR INSERTION SEQUENCE ELEMENT IS200"/>
    <property type="match status" value="1"/>
</dbReference>
<dbReference type="EMBL" id="CP003879">
    <property type="protein sequence ID" value="AFU68366.1"/>
    <property type="molecule type" value="Genomic_DNA"/>
</dbReference>
<dbReference type="Proteomes" id="UP000008514">
    <property type="component" value="Chromosome"/>
</dbReference>
<dbReference type="SUPFAM" id="SSF143422">
    <property type="entry name" value="Transposase IS200-like"/>
    <property type="match status" value="1"/>
</dbReference>
<accession>K4IH18</accession>
<name>K4IH18_PSYTT</name>
<dbReference type="SMART" id="SM01321">
    <property type="entry name" value="Y1_Tnp"/>
    <property type="match status" value="1"/>
</dbReference>
<feature type="domain" description="Transposase IS200-like" evidence="1">
    <location>
        <begin position="11"/>
        <end position="130"/>
    </location>
</feature>
<dbReference type="InterPro" id="IPR002686">
    <property type="entry name" value="Transposase_17"/>
</dbReference>
<reference evidence="2" key="1">
    <citation type="submission" date="2006-03" db="EMBL/GenBank/DDBJ databases">
        <authorList>
            <person name="Bowman J."/>
            <person name="Ferriera S."/>
            <person name="Johnson J."/>
            <person name="Kravitz S."/>
            <person name="Halpern A."/>
            <person name="Remington K."/>
            <person name="Beeson K."/>
            <person name="Tran B."/>
            <person name="Rogers Y.-H."/>
            <person name="Friedman R."/>
            <person name="Venter J.C."/>
        </authorList>
    </citation>
    <scope>NUCLEOTIDE SEQUENCE [LARGE SCALE GENOMIC DNA]</scope>
    <source>
        <strain evidence="2">ATCC 700755</strain>
    </source>
</reference>
<reference evidence="2" key="2">
    <citation type="submission" date="2012-09" db="EMBL/GenBank/DDBJ databases">
        <title>The complete sequence of Psychroflexus torquis an extreme psychrophile from sea-ice that is stimulated by light.</title>
        <authorList>
            <person name="Feng S."/>
            <person name="Powell S.M."/>
            <person name="Bowman J.P."/>
        </authorList>
    </citation>
    <scope>NUCLEOTIDE SEQUENCE [LARGE SCALE GENOMIC DNA]</scope>
    <source>
        <strain evidence="2">ATCC 700755</strain>
    </source>
</reference>
<sequence length="171" mass="20210">MSNYRKNSHSITNLSCHIVWATKYRYSVLQGDIQHRCRDLLIQICNSENVQILKGVVSKDHVHMHVEYPPSLSVSILVKKLKGRSSRLIQKEFPKLNKQYWGRHFWEVGYGAWITGQLTDEMVQEYLEHHKVKPIQKSNWILDMLERISFFIKLWTSSHSGLFPIFLSEKQ</sequence>
<dbReference type="GO" id="GO:0004803">
    <property type="term" value="F:transposase activity"/>
    <property type="evidence" value="ECO:0007669"/>
    <property type="project" value="InterPro"/>
</dbReference>
<protein>
    <submittedName>
        <fullName evidence="2">Transposase, IS200 family</fullName>
    </submittedName>
</protein>
<evidence type="ECO:0000259" key="1">
    <source>
        <dbReference type="SMART" id="SM01321"/>
    </source>
</evidence>
<dbReference type="KEGG" id="ptq:P700755_001467"/>
<dbReference type="NCBIfam" id="NF033573">
    <property type="entry name" value="transpos_IS200"/>
    <property type="match status" value="1"/>
</dbReference>